<feature type="compositionally biased region" description="Polar residues" evidence="1">
    <location>
        <begin position="1"/>
        <end position="10"/>
    </location>
</feature>
<organism evidence="2">
    <name type="scientific">Anthurium amnicola</name>
    <dbReference type="NCBI Taxonomy" id="1678845"/>
    <lineage>
        <taxon>Eukaryota</taxon>
        <taxon>Viridiplantae</taxon>
        <taxon>Streptophyta</taxon>
        <taxon>Embryophyta</taxon>
        <taxon>Tracheophyta</taxon>
        <taxon>Spermatophyta</taxon>
        <taxon>Magnoliopsida</taxon>
        <taxon>Liliopsida</taxon>
        <taxon>Araceae</taxon>
        <taxon>Pothoideae</taxon>
        <taxon>Potheae</taxon>
        <taxon>Anthurium</taxon>
    </lineage>
</organism>
<accession>A0A1D1YTN6</accession>
<dbReference type="EMBL" id="GDJX01009931">
    <property type="protein sequence ID" value="JAT58005.1"/>
    <property type="molecule type" value="Transcribed_RNA"/>
</dbReference>
<feature type="region of interest" description="Disordered" evidence="1">
    <location>
        <begin position="154"/>
        <end position="184"/>
    </location>
</feature>
<name>A0A1D1YTN6_9ARAE</name>
<feature type="region of interest" description="Disordered" evidence="1">
    <location>
        <begin position="1"/>
        <end position="29"/>
    </location>
</feature>
<dbReference type="AlphaFoldDB" id="A0A1D1YTN6"/>
<evidence type="ECO:0000256" key="1">
    <source>
        <dbReference type="SAM" id="MobiDB-lite"/>
    </source>
</evidence>
<sequence length="215" mass="21886">ATASVSSLGGTSLRVKSPPEEQLIRASQDSKFIKTRRGGPSIGFGPLPAEALQLPRISRIQLAGGAMSKKLKEYTITVPEVVLVDGKSPRPVLSLSPASPARPFLTKQSSQKTNCLCSPTTHAGSFRCRLHRGSSTIRSSASVGSGLSEYGGATNSLTSKQSSGPSKYDGGGGGGAGSLGTSLPLDLSEFSGGAGVSFSSRLSRLADETTAGGDS</sequence>
<dbReference type="PANTHER" id="PTHR33132">
    <property type="entry name" value="OSJNBB0118P14.9 PROTEIN"/>
    <property type="match status" value="1"/>
</dbReference>
<feature type="non-terminal residue" evidence="2">
    <location>
        <position position="1"/>
    </location>
</feature>
<dbReference type="PANTHER" id="PTHR33132:SF135">
    <property type="entry name" value="OS02G0799700 PROTEIN"/>
    <property type="match status" value="1"/>
</dbReference>
<proteinExistence type="predicted"/>
<evidence type="ECO:0000313" key="2">
    <source>
        <dbReference type="EMBL" id="JAT58005.1"/>
    </source>
</evidence>
<feature type="compositionally biased region" description="Gly residues" evidence="1">
    <location>
        <begin position="169"/>
        <end position="178"/>
    </location>
</feature>
<protein>
    <submittedName>
        <fullName evidence="2">Uncharacterized protein</fullName>
    </submittedName>
</protein>
<gene>
    <name evidence="2" type="ORF">g.27904</name>
</gene>
<reference evidence="2" key="1">
    <citation type="submission" date="2015-07" db="EMBL/GenBank/DDBJ databases">
        <title>Transcriptome Assembly of Anthurium amnicola.</title>
        <authorList>
            <person name="Suzuki J."/>
        </authorList>
    </citation>
    <scope>NUCLEOTIDE SEQUENCE</scope>
</reference>